<evidence type="ECO:0000256" key="3">
    <source>
        <dbReference type="ARBA" id="ARBA00022777"/>
    </source>
</evidence>
<organism evidence="6">
    <name type="scientific">candidate division TA06 bacterium ADurb.Bin131</name>
    <dbReference type="NCBI Taxonomy" id="1852827"/>
    <lineage>
        <taxon>Bacteria</taxon>
        <taxon>Bacteria division TA06</taxon>
    </lineage>
</organism>
<dbReference type="GO" id="GO:0004856">
    <property type="term" value="F:D-xylulokinase activity"/>
    <property type="evidence" value="ECO:0007669"/>
    <property type="project" value="UniProtKB-EC"/>
</dbReference>
<evidence type="ECO:0000313" key="6">
    <source>
        <dbReference type="EMBL" id="OQB75185.1"/>
    </source>
</evidence>
<name>A0A1V6CE57_UNCT6</name>
<feature type="domain" description="Carbohydrate kinase FGGY C-terminal" evidence="5">
    <location>
        <begin position="285"/>
        <end position="428"/>
    </location>
</feature>
<dbReference type="EMBL" id="MWDQ01000022">
    <property type="protein sequence ID" value="OQB75185.1"/>
    <property type="molecule type" value="Genomic_DNA"/>
</dbReference>
<accession>A0A1V6CE57</accession>
<dbReference type="Pfam" id="PF00370">
    <property type="entry name" value="FGGY_N"/>
    <property type="match status" value="1"/>
</dbReference>
<dbReference type="CDD" id="cd07783">
    <property type="entry name" value="ASKHA_NBD_FGGY_SePSK_AtXK1-like"/>
    <property type="match status" value="1"/>
</dbReference>
<dbReference type="InterPro" id="IPR018484">
    <property type="entry name" value="FGGY_N"/>
</dbReference>
<dbReference type="EC" id="2.7.1.17" evidence="6"/>
<dbReference type="PANTHER" id="PTHR43095:SF2">
    <property type="entry name" value="GLUCONOKINASE"/>
    <property type="match status" value="1"/>
</dbReference>
<dbReference type="InterPro" id="IPR000577">
    <property type="entry name" value="Carb_kinase_FGGY"/>
</dbReference>
<dbReference type="SUPFAM" id="SSF53067">
    <property type="entry name" value="Actin-like ATPase domain"/>
    <property type="match status" value="2"/>
</dbReference>
<dbReference type="AlphaFoldDB" id="A0A1V6CE57"/>
<dbReference type="Gene3D" id="3.30.420.40">
    <property type="match status" value="2"/>
</dbReference>
<comment type="caution">
    <text evidence="6">The sequence shown here is derived from an EMBL/GenBank/DDBJ whole genome shotgun (WGS) entry which is preliminary data.</text>
</comment>
<dbReference type="PIRSF" id="PIRSF000538">
    <property type="entry name" value="GlpK"/>
    <property type="match status" value="1"/>
</dbReference>
<sequence length="479" mass="52606">MDKIFLGIDVGTQGTRVVCVDSKGEVISESEDLFPLQSRPLPDGWHQQDPYQWWQSTVLCLRKVLREINISSISAISASSTSGTICLLDEKYLPVMPAILYSDRRGEDQAIALNKGLYHITEKMGYKFNSSYALAKILWVKENMPEVFSRVKRVVHATDYLIGKLSGNFCVSDYTNVLKTGYDLIDGAWPGEIESIFGIPVEILPEVVSPGAVIGVVSVGCSEETGLPPGIPVVAGMTDGCASQVSTGTVTPGDWNSTLGTTLVIKGVTKEILKDPFGRIYSHRHPDGYWLPGGASNTGGEYITKKFSQDELDELNNNALKIAPTGLLCYPLSGKGERFPFVNPQAEGFEPAGCDKNTLYTSCLEGVGYIEKLAYQTLEDLRAKIGEKIRIAGGGTKSVSWNKIRASILGKILIQPQHTGAAIGSAIISSSRTYFQNLVSACENMVKITATYEPEKNWVDRYNEIYQKFIKELKLRNYI</sequence>
<dbReference type="Pfam" id="PF02782">
    <property type="entry name" value="FGGY_C"/>
    <property type="match status" value="1"/>
</dbReference>
<gene>
    <name evidence="6" type="primary">xylB_1</name>
    <name evidence="6" type="ORF">BWX89_00128</name>
</gene>
<keyword evidence="3 6" id="KW-0418">Kinase</keyword>
<dbReference type="InterPro" id="IPR050406">
    <property type="entry name" value="FGGY_Carb_Kinase"/>
</dbReference>
<reference evidence="6" key="1">
    <citation type="submission" date="2017-02" db="EMBL/GenBank/DDBJ databases">
        <title>Delving into the versatile metabolic prowess of the omnipresent phylum Bacteroidetes.</title>
        <authorList>
            <person name="Nobu M.K."/>
            <person name="Mei R."/>
            <person name="Narihiro T."/>
            <person name="Kuroda K."/>
            <person name="Liu W.-T."/>
        </authorList>
    </citation>
    <scope>NUCLEOTIDE SEQUENCE</scope>
    <source>
        <strain evidence="6">ADurb.Bin131</strain>
    </source>
</reference>
<comment type="similarity">
    <text evidence="1">Belongs to the FGGY kinase family.</text>
</comment>
<dbReference type="Proteomes" id="UP000485562">
    <property type="component" value="Unassembled WGS sequence"/>
</dbReference>
<dbReference type="InterPro" id="IPR018485">
    <property type="entry name" value="FGGY_C"/>
</dbReference>
<feature type="domain" description="Carbohydrate kinase FGGY N-terminal" evidence="4">
    <location>
        <begin position="5"/>
        <end position="244"/>
    </location>
</feature>
<keyword evidence="2 6" id="KW-0808">Transferase</keyword>
<evidence type="ECO:0000259" key="4">
    <source>
        <dbReference type="Pfam" id="PF00370"/>
    </source>
</evidence>
<evidence type="ECO:0000256" key="2">
    <source>
        <dbReference type="ARBA" id="ARBA00022679"/>
    </source>
</evidence>
<evidence type="ECO:0000256" key="1">
    <source>
        <dbReference type="ARBA" id="ARBA00009156"/>
    </source>
</evidence>
<evidence type="ECO:0000259" key="5">
    <source>
        <dbReference type="Pfam" id="PF02782"/>
    </source>
</evidence>
<dbReference type="InterPro" id="IPR043129">
    <property type="entry name" value="ATPase_NBD"/>
</dbReference>
<proteinExistence type="inferred from homology"/>
<protein>
    <submittedName>
        <fullName evidence="6">Xylulose kinase</fullName>
        <ecNumber evidence="6">2.7.1.17</ecNumber>
    </submittedName>
</protein>
<dbReference type="PANTHER" id="PTHR43095">
    <property type="entry name" value="SUGAR KINASE"/>
    <property type="match status" value="1"/>
</dbReference>